<dbReference type="Proteomes" id="UP001479436">
    <property type="component" value="Unassembled WGS sequence"/>
</dbReference>
<name>A0ABR2X4C9_9FUNG</name>
<protein>
    <submittedName>
        <fullName evidence="2">Uncharacterized protein</fullName>
    </submittedName>
</protein>
<evidence type="ECO:0000313" key="2">
    <source>
        <dbReference type="EMBL" id="KAK9768615.1"/>
    </source>
</evidence>
<reference evidence="2 3" key="1">
    <citation type="submission" date="2023-04" db="EMBL/GenBank/DDBJ databases">
        <title>Genome of Basidiobolus ranarum AG-B5.</title>
        <authorList>
            <person name="Stajich J.E."/>
            <person name="Carter-House D."/>
            <person name="Gryganskyi A."/>
        </authorList>
    </citation>
    <scope>NUCLEOTIDE SEQUENCE [LARGE SCALE GENOMIC DNA]</scope>
    <source>
        <strain evidence="2 3">AG-B5</strain>
    </source>
</reference>
<proteinExistence type="predicted"/>
<accession>A0ABR2X4C9</accession>
<sequence length="154" mass="17563">MSNLPLDKELLQHSTDFTLELIAEFDSQHQKMRKEIEAQRQALLDGTLGNPGQEALADKDTVNKDTEPTGNTRQLEGNRTMIKLKQFRKSLFLLWQQRTNKTSTDSAPVRETELRVAKRMSGSVEKSSTKLHSLRSISFLHASKEIRRVISLKS</sequence>
<feature type="compositionally biased region" description="Basic and acidic residues" evidence="1">
    <location>
        <begin position="56"/>
        <end position="67"/>
    </location>
</feature>
<comment type="caution">
    <text evidence="2">The sequence shown here is derived from an EMBL/GenBank/DDBJ whole genome shotgun (WGS) entry which is preliminary data.</text>
</comment>
<dbReference type="EMBL" id="JASJQH010000011">
    <property type="protein sequence ID" value="KAK9768615.1"/>
    <property type="molecule type" value="Genomic_DNA"/>
</dbReference>
<keyword evidence="3" id="KW-1185">Reference proteome</keyword>
<organism evidence="2 3">
    <name type="scientific">Basidiobolus ranarum</name>
    <dbReference type="NCBI Taxonomy" id="34480"/>
    <lineage>
        <taxon>Eukaryota</taxon>
        <taxon>Fungi</taxon>
        <taxon>Fungi incertae sedis</taxon>
        <taxon>Zoopagomycota</taxon>
        <taxon>Entomophthoromycotina</taxon>
        <taxon>Basidiobolomycetes</taxon>
        <taxon>Basidiobolales</taxon>
        <taxon>Basidiobolaceae</taxon>
        <taxon>Basidiobolus</taxon>
    </lineage>
</organism>
<feature type="region of interest" description="Disordered" evidence="1">
    <location>
        <begin position="46"/>
        <end position="73"/>
    </location>
</feature>
<evidence type="ECO:0000313" key="3">
    <source>
        <dbReference type="Proteomes" id="UP001479436"/>
    </source>
</evidence>
<gene>
    <name evidence="2" type="ORF">K7432_000600</name>
</gene>
<evidence type="ECO:0000256" key="1">
    <source>
        <dbReference type="SAM" id="MobiDB-lite"/>
    </source>
</evidence>